<name>A0ABZ0HTR2_9HYPH</name>
<evidence type="ECO:0008006" key="4">
    <source>
        <dbReference type="Google" id="ProtNLM"/>
    </source>
</evidence>
<reference evidence="2 3" key="1">
    <citation type="submission" date="2023-10" db="EMBL/GenBank/DDBJ databases">
        <title>Novel methanotroph of the genus Methylocapsa from a subarctic wetland.</title>
        <authorList>
            <person name="Belova S.E."/>
            <person name="Oshkin I.Y."/>
            <person name="Miroshnikov K."/>
            <person name="Dedysh S.N."/>
        </authorList>
    </citation>
    <scope>NUCLEOTIDE SEQUENCE [LARGE SCALE GENOMIC DNA]</scope>
    <source>
        <strain evidence="2 3">RX1</strain>
    </source>
</reference>
<proteinExistence type="predicted"/>
<dbReference type="Proteomes" id="UP001626536">
    <property type="component" value="Chromosome"/>
</dbReference>
<protein>
    <recommendedName>
        <fullName evidence="4">C-type lysozyme inhibitor domain-containing protein</fullName>
    </recommendedName>
</protein>
<sequence length="126" mass="13127">MGLELGKRAKWALAGVSLACVSLSAASTSASAAGVDLDLICSGNSYQKDGPFPSVETASLKLSGKKPVLIGLPGSDQPVKARTIANNAIQLKFASGNVTAEYFYFTGDLFLIRADGRFTKLLCKPA</sequence>
<keyword evidence="1" id="KW-0732">Signal</keyword>
<feature type="signal peptide" evidence="1">
    <location>
        <begin position="1"/>
        <end position="32"/>
    </location>
</feature>
<dbReference type="RefSeq" id="WP_407340272.1">
    <property type="nucleotide sequence ID" value="NZ_CP136862.1"/>
</dbReference>
<keyword evidence="3" id="KW-1185">Reference proteome</keyword>
<evidence type="ECO:0000313" key="3">
    <source>
        <dbReference type="Proteomes" id="UP001626536"/>
    </source>
</evidence>
<organism evidence="2 3">
    <name type="scientific">Methylocapsa polymorpha</name>
    <dbReference type="NCBI Taxonomy" id="3080828"/>
    <lineage>
        <taxon>Bacteria</taxon>
        <taxon>Pseudomonadati</taxon>
        <taxon>Pseudomonadota</taxon>
        <taxon>Alphaproteobacteria</taxon>
        <taxon>Hyphomicrobiales</taxon>
        <taxon>Beijerinckiaceae</taxon>
        <taxon>Methylocapsa</taxon>
    </lineage>
</organism>
<accession>A0ABZ0HTR2</accession>
<evidence type="ECO:0000256" key="1">
    <source>
        <dbReference type="SAM" id="SignalP"/>
    </source>
</evidence>
<dbReference type="EMBL" id="CP136862">
    <property type="protein sequence ID" value="WOJ90687.1"/>
    <property type="molecule type" value="Genomic_DNA"/>
</dbReference>
<feature type="chain" id="PRO_5045073045" description="C-type lysozyme inhibitor domain-containing protein" evidence="1">
    <location>
        <begin position="33"/>
        <end position="126"/>
    </location>
</feature>
<gene>
    <name evidence="2" type="ORF">RZS28_05180</name>
</gene>
<evidence type="ECO:0000313" key="2">
    <source>
        <dbReference type="EMBL" id="WOJ90687.1"/>
    </source>
</evidence>